<evidence type="ECO:0000313" key="3">
    <source>
        <dbReference type="EMBL" id="KAK0063558.1"/>
    </source>
</evidence>
<dbReference type="Proteomes" id="UP001233172">
    <property type="component" value="Unassembled WGS sequence"/>
</dbReference>
<reference evidence="3" key="1">
    <citation type="journal article" date="2023" name="PLoS Negl. Trop. Dis.">
        <title>A genome sequence for Biomphalaria pfeifferi, the major vector snail for the human-infecting parasite Schistosoma mansoni.</title>
        <authorList>
            <person name="Bu L."/>
            <person name="Lu L."/>
            <person name="Laidemitt M.R."/>
            <person name="Zhang S.M."/>
            <person name="Mutuku M."/>
            <person name="Mkoji G."/>
            <person name="Steinauer M."/>
            <person name="Loker E.S."/>
        </authorList>
    </citation>
    <scope>NUCLEOTIDE SEQUENCE</scope>
    <source>
        <strain evidence="3">KasaAsao</strain>
    </source>
</reference>
<evidence type="ECO:0000259" key="2">
    <source>
        <dbReference type="Pfam" id="PF13843"/>
    </source>
</evidence>
<dbReference type="Pfam" id="PF13843">
    <property type="entry name" value="DDE_Tnp_1_7"/>
    <property type="match status" value="1"/>
</dbReference>
<feature type="compositionally biased region" description="Polar residues" evidence="1">
    <location>
        <begin position="67"/>
        <end position="77"/>
    </location>
</feature>
<dbReference type="PANTHER" id="PTHR46599">
    <property type="entry name" value="PIGGYBAC TRANSPOSABLE ELEMENT-DERIVED PROTEIN 4"/>
    <property type="match status" value="1"/>
</dbReference>
<feature type="region of interest" description="Disordered" evidence="1">
    <location>
        <begin position="24"/>
        <end position="135"/>
    </location>
</feature>
<evidence type="ECO:0000256" key="1">
    <source>
        <dbReference type="SAM" id="MobiDB-lite"/>
    </source>
</evidence>
<dbReference type="EMBL" id="JASAOG010000021">
    <property type="protein sequence ID" value="KAK0063558.1"/>
    <property type="molecule type" value="Genomic_DNA"/>
</dbReference>
<feature type="compositionally biased region" description="Acidic residues" evidence="1">
    <location>
        <begin position="81"/>
        <end position="135"/>
    </location>
</feature>
<feature type="region of interest" description="Disordered" evidence="1">
    <location>
        <begin position="223"/>
        <end position="242"/>
    </location>
</feature>
<protein>
    <submittedName>
        <fullName evidence="3">PiggyBac transposable element-derived protein 4</fullName>
    </submittedName>
</protein>
<reference evidence="3" key="2">
    <citation type="submission" date="2023-04" db="EMBL/GenBank/DDBJ databases">
        <authorList>
            <person name="Bu L."/>
            <person name="Lu L."/>
            <person name="Laidemitt M.R."/>
            <person name="Zhang S.M."/>
            <person name="Mutuku M."/>
            <person name="Mkoji G."/>
            <person name="Steinauer M."/>
            <person name="Loker E.S."/>
        </authorList>
    </citation>
    <scope>NUCLEOTIDE SEQUENCE</scope>
    <source>
        <strain evidence="3">KasaAsao</strain>
        <tissue evidence="3">Whole Snail</tissue>
    </source>
</reference>
<feature type="compositionally biased region" description="Acidic residues" evidence="1">
    <location>
        <begin position="27"/>
        <end position="56"/>
    </location>
</feature>
<proteinExistence type="predicted"/>
<keyword evidence="4" id="KW-1185">Reference proteome</keyword>
<sequence>MQRRSTSIDNKRRRFQAIDVLCAIIDEPSDDDDSDEGSETEDEVIQDIYSADEDTVSDAATDLSLATGASASTQNIGETEGQAEDSDTEPEGQAEDSDTEPEGQAEDSDTEPEGQAEDSDTEPEGQAEDSDTETEGENAIDLLQVLKVPVNLAGKNKYKWSGSVPLRTRIPQRNKVTGQPGNKGEARDISSGILAWSLFFTDDLLNDIVTHTNAEIVVQRHRYANDRQPDSDDDDDAEEEVRPSFTRNVDIVELKALLGLYYLAGVLNMNGVTTYELFDKDCGVAYFRATMPQKRFTFLTNCIRFDDKDTRQEKRERDRLAPIRELFDKIVNTSQQLYTPSEYCTVDEQLLAFRGRCPFKMYIPSKPDKYGIKIMMMCDSKNYYMCNAEVYTGKGSTPAGVSATEYYSVQMTTPIHGTNRNCTFDNWFTSINTARKLYDDHAVTMVGTMKKNKAEIPPSFVELCGREKNSTMFAFSGVLTLLSYCPPKPKKKIVMLLSTMHRQGDTTETVRLPDMVQLYNETKCGVDTFDQLCHRYSVSRHTRRWPLTVFYGLLNAVGINSMILLKGSHADDRSSIRKTYLPQDVG</sequence>
<dbReference type="InterPro" id="IPR029526">
    <property type="entry name" value="PGBD"/>
</dbReference>
<comment type="caution">
    <text evidence="3">The sequence shown here is derived from an EMBL/GenBank/DDBJ whole genome shotgun (WGS) entry which is preliminary data.</text>
</comment>
<accession>A0AAD8FH06</accession>
<dbReference type="AlphaFoldDB" id="A0AAD8FH06"/>
<name>A0AAD8FH06_BIOPF</name>
<evidence type="ECO:0000313" key="4">
    <source>
        <dbReference type="Proteomes" id="UP001233172"/>
    </source>
</evidence>
<feature type="domain" description="PiggyBac transposable element-derived protein" evidence="2">
    <location>
        <begin position="197"/>
        <end position="562"/>
    </location>
</feature>
<dbReference type="PANTHER" id="PTHR46599:SF6">
    <property type="entry name" value="DUAL SPECIFICITY PHOSPHATASE 26"/>
    <property type="match status" value="1"/>
</dbReference>
<gene>
    <name evidence="3" type="ORF">Bpfe_007199</name>
</gene>
<organism evidence="3 4">
    <name type="scientific">Biomphalaria pfeifferi</name>
    <name type="common">Bloodfluke planorb</name>
    <name type="synonym">Freshwater snail</name>
    <dbReference type="NCBI Taxonomy" id="112525"/>
    <lineage>
        <taxon>Eukaryota</taxon>
        <taxon>Metazoa</taxon>
        <taxon>Spiralia</taxon>
        <taxon>Lophotrochozoa</taxon>
        <taxon>Mollusca</taxon>
        <taxon>Gastropoda</taxon>
        <taxon>Heterobranchia</taxon>
        <taxon>Euthyneura</taxon>
        <taxon>Panpulmonata</taxon>
        <taxon>Hygrophila</taxon>
        <taxon>Lymnaeoidea</taxon>
        <taxon>Planorbidae</taxon>
        <taxon>Biomphalaria</taxon>
    </lineage>
</organism>